<feature type="transmembrane region" description="Helical" evidence="7">
    <location>
        <begin position="384"/>
        <end position="402"/>
    </location>
</feature>
<dbReference type="InterPro" id="IPR020846">
    <property type="entry name" value="MFS_dom"/>
</dbReference>
<dbReference type="Gene3D" id="1.20.1250.20">
    <property type="entry name" value="MFS general substrate transporter like domains"/>
    <property type="match status" value="1"/>
</dbReference>
<feature type="transmembrane region" description="Helical" evidence="7">
    <location>
        <begin position="296"/>
        <end position="315"/>
    </location>
</feature>
<feature type="transmembrane region" description="Helical" evidence="7">
    <location>
        <begin position="177"/>
        <end position="199"/>
    </location>
</feature>
<dbReference type="CDD" id="cd06173">
    <property type="entry name" value="MFS_MefA_like"/>
    <property type="match status" value="1"/>
</dbReference>
<feature type="transmembrane region" description="Helical" evidence="7">
    <location>
        <begin position="151"/>
        <end position="171"/>
    </location>
</feature>
<keyword evidence="6 7" id="KW-0472">Membrane</keyword>
<evidence type="ECO:0000313" key="10">
    <source>
        <dbReference type="Proteomes" id="UP000637720"/>
    </source>
</evidence>
<dbReference type="InterPro" id="IPR036259">
    <property type="entry name" value="MFS_trans_sf"/>
</dbReference>
<evidence type="ECO:0000256" key="7">
    <source>
        <dbReference type="SAM" id="Phobius"/>
    </source>
</evidence>
<comment type="subcellular location">
    <subcellularLocation>
        <location evidence="1">Cell membrane</location>
        <topology evidence="1">Multi-pass membrane protein</topology>
    </subcellularLocation>
</comment>
<protein>
    <submittedName>
        <fullName evidence="9">MFS transporter</fullName>
    </submittedName>
</protein>
<dbReference type="SUPFAM" id="SSF103473">
    <property type="entry name" value="MFS general substrate transporter"/>
    <property type="match status" value="1"/>
</dbReference>
<dbReference type="PROSITE" id="PS50850">
    <property type="entry name" value="MFS"/>
    <property type="match status" value="1"/>
</dbReference>
<keyword evidence="2" id="KW-0813">Transport</keyword>
<feature type="transmembrane region" description="Helical" evidence="7">
    <location>
        <begin position="49"/>
        <end position="70"/>
    </location>
</feature>
<feature type="domain" description="Major facilitator superfamily (MFS) profile" evidence="8">
    <location>
        <begin position="229"/>
        <end position="428"/>
    </location>
</feature>
<keyword evidence="5 7" id="KW-1133">Transmembrane helix</keyword>
<evidence type="ECO:0000256" key="6">
    <source>
        <dbReference type="ARBA" id="ARBA00023136"/>
    </source>
</evidence>
<keyword evidence="4 7" id="KW-0812">Transmembrane</keyword>
<sequence length="428" mass="45900">MPSFRATVRVLWGNRPFRLFWTATTLDMLGHQLSWVALAWFTLQQTDSSLAIGGVMGMYLVTSVVASPLAGYLFDRGMRKRLLILDHVARGLLYALIPLLHWTDLLSYPLLVVLLSLAGLLAPLSTVGSQSVLPNFVRADQLETANAFSQLSWQLAVLVGPAVGGALTGLIGAPGTMLVNAALFILPAALLAAIPAKVYEGRQRERGRGGRAEGVSFREGWRFFLGTPPLVALTMASLLFNFAYGPLEPALPALVRDDWRAGPETLGLLWSALGIGTIVGTALWTRWPQRWAPAHTLGGVMAAWGVFTGGLYWIAHPVSGMVLLFLAGLTVAPYNVVALTLEQRLVPPHLRGRVFGLTTSLEQVGLPLGMLVGGWMASTLGNRMTLLLAGVVCVAVGVAVMMSPWLKGDKSACGGDTRAAQMPTKEWA</sequence>
<organism evidence="9 10">
    <name type="scientific">Calditerricola satsumensis</name>
    <dbReference type="NCBI Taxonomy" id="373054"/>
    <lineage>
        <taxon>Bacteria</taxon>
        <taxon>Bacillati</taxon>
        <taxon>Bacillota</taxon>
        <taxon>Bacilli</taxon>
        <taxon>Bacillales</taxon>
        <taxon>Bacillaceae</taxon>
        <taxon>Calditerricola</taxon>
    </lineage>
</organism>
<gene>
    <name evidence="9" type="ORF">GCM10007043_16990</name>
</gene>
<feature type="transmembrane region" description="Helical" evidence="7">
    <location>
        <begin position="20"/>
        <end position="43"/>
    </location>
</feature>
<evidence type="ECO:0000256" key="5">
    <source>
        <dbReference type="ARBA" id="ARBA00022989"/>
    </source>
</evidence>
<evidence type="ECO:0000256" key="2">
    <source>
        <dbReference type="ARBA" id="ARBA00022448"/>
    </source>
</evidence>
<dbReference type="GO" id="GO:0005886">
    <property type="term" value="C:plasma membrane"/>
    <property type="evidence" value="ECO:0007669"/>
    <property type="project" value="UniProtKB-SubCell"/>
</dbReference>
<keyword evidence="10" id="KW-1185">Reference proteome</keyword>
<evidence type="ECO:0000259" key="8">
    <source>
        <dbReference type="PROSITE" id="PS50850"/>
    </source>
</evidence>
<keyword evidence="3" id="KW-1003">Cell membrane</keyword>
<feature type="transmembrane region" description="Helical" evidence="7">
    <location>
        <begin position="108"/>
        <end position="130"/>
    </location>
</feature>
<evidence type="ECO:0000256" key="4">
    <source>
        <dbReference type="ARBA" id="ARBA00022692"/>
    </source>
</evidence>
<evidence type="ECO:0000256" key="1">
    <source>
        <dbReference type="ARBA" id="ARBA00004651"/>
    </source>
</evidence>
<comment type="caution">
    <text evidence="9">The sequence shown here is derived from an EMBL/GenBank/DDBJ whole genome shotgun (WGS) entry which is preliminary data.</text>
</comment>
<dbReference type="PANTHER" id="PTHR23513">
    <property type="entry name" value="INTEGRAL MEMBRANE EFFLUX PROTEIN-RELATED"/>
    <property type="match status" value="1"/>
</dbReference>
<reference evidence="9" key="2">
    <citation type="submission" date="2020-09" db="EMBL/GenBank/DDBJ databases">
        <authorList>
            <person name="Sun Q."/>
            <person name="Ohkuma M."/>
        </authorList>
    </citation>
    <scope>NUCLEOTIDE SEQUENCE</scope>
    <source>
        <strain evidence="9">JCM 14719</strain>
    </source>
</reference>
<dbReference type="GO" id="GO:0022857">
    <property type="term" value="F:transmembrane transporter activity"/>
    <property type="evidence" value="ECO:0007669"/>
    <property type="project" value="InterPro"/>
</dbReference>
<reference evidence="9" key="1">
    <citation type="journal article" date="2014" name="Int. J. Syst. Evol. Microbiol.">
        <title>Complete genome sequence of Corynebacterium casei LMG S-19264T (=DSM 44701T), isolated from a smear-ripened cheese.</title>
        <authorList>
            <consortium name="US DOE Joint Genome Institute (JGI-PGF)"/>
            <person name="Walter F."/>
            <person name="Albersmeier A."/>
            <person name="Kalinowski J."/>
            <person name="Ruckert C."/>
        </authorList>
    </citation>
    <scope>NUCLEOTIDE SEQUENCE</scope>
    <source>
        <strain evidence="9">JCM 14719</strain>
    </source>
</reference>
<dbReference type="AlphaFoldDB" id="A0A8J3BDY0"/>
<dbReference type="EMBL" id="BMOF01000036">
    <property type="protein sequence ID" value="GGK03447.1"/>
    <property type="molecule type" value="Genomic_DNA"/>
</dbReference>
<feature type="transmembrane region" description="Helical" evidence="7">
    <location>
        <begin position="220"/>
        <end position="245"/>
    </location>
</feature>
<feature type="transmembrane region" description="Helical" evidence="7">
    <location>
        <begin position="321"/>
        <end position="342"/>
    </location>
</feature>
<feature type="transmembrane region" description="Helical" evidence="7">
    <location>
        <begin position="354"/>
        <end position="378"/>
    </location>
</feature>
<feature type="transmembrane region" description="Helical" evidence="7">
    <location>
        <begin position="265"/>
        <end position="284"/>
    </location>
</feature>
<proteinExistence type="predicted"/>
<evidence type="ECO:0000313" key="9">
    <source>
        <dbReference type="EMBL" id="GGK03447.1"/>
    </source>
</evidence>
<dbReference type="InterPro" id="IPR010290">
    <property type="entry name" value="TM_effector"/>
</dbReference>
<feature type="transmembrane region" description="Helical" evidence="7">
    <location>
        <begin position="82"/>
        <end position="102"/>
    </location>
</feature>
<accession>A0A8J3BDY0</accession>
<dbReference type="Proteomes" id="UP000637720">
    <property type="component" value="Unassembled WGS sequence"/>
</dbReference>
<dbReference type="PANTHER" id="PTHR23513:SF6">
    <property type="entry name" value="MAJOR FACILITATOR SUPERFAMILY ASSOCIATED DOMAIN-CONTAINING PROTEIN"/>
    <property type="match status" value="1"/>
</dbReference>
<dbReference type="Pfam" id="PF05977">
    <property type="entry name" value="MFS_3"/>
    <property type="match status" value="1"/>
</dbReference>
<evidence type="ECO:0000256" key="3">
    <source>
        <dbReference type="ARBA" id="ARBA00022475"/>
    </source>
</evidence>
<name>A0A8J3BDY0_9BACI</name>
<dbReference type="RefSeq" id="WP_188817623.1">
    <property type="nucleotide sequence ID" value="NZ_BMOF01000036.1"/>
</dbReference>